<gene>
    <name evidence="1" type="ORF">A8F95_01175</name>
</gene>
<dbReference type="Proteomes" id="UP000092578">
    <property type="component" value="Unassembled WGS sequence"/>
</dbReference>
<proteinExistence type="predicted"/>
<reference evidence="2" key="1">
    <citation type="submission" date="2016-05" db="EMBL/GenBank/DDBJ databases">
        <authorList>
            <person name="Liu B."/>
            <person name="Wang J."/>
            <person name="Zhu Y."/>
            <person name="Liu G."/>
            <person name="Chen Q."/>
            <person name="Chen Z."/>
            <person name="Lan J."/>
            <person name="Che J."/>
            <person name="Ge C."/>
            <person name="Shi H."/>
            <person name="Pan Z."/>
            <person name="Liu X."/>
        </authorList>
    </citation>
    <scope>NUCLEOTIDE SEQUENCE [LARGE SCALE GENOMIC DNA]</scope>
    <source>
        <strain evidence="2">FJAT-27215</strain>
    </source>
</reference>
<organism evidence="1 2">
    <name type="scientific">Pseudobacillus wudalianchiensis</name>
    <dbReference type="NCBI Taxonomy" id="1743143"/>
    <lineage>
        <taxon>Bacteria</taxon>
        <taxon>Bacillati</taxon>
        <taxon>Bacillota</taxon>
        <taxon>Bacilli</taxon>
        <taxon>Bacillales</taxon>
        <taxon>Bacillaceae</taxon>
        <taxon>Pseudobacillus</taxon>
    </lineage>
</organism>
<evidence type="ECO:0000313" key="2">
    <source>
        <dbReference type="Proteomes" id="UP000092578"/>
    </source>
</evidence>
<dbReference type="AlphaFoldDB" id="A0A1B9B8E8"/>
<accession>A0A1B9B8E8</accession>
<dbReference type="InterPro" id="IPR019642">
    <property type="entry name" value="DUF2507"/>
</dbReference>
<protein>
    <recommendedName>
        <fullName evidence="3">DUF2507 domain-containing protein</fullName>
    </recommendedName>
</protein>
<name>A0A1B9B8E8_9BACI</name>
<dbReference type="EMBL" id="MAYT01000001">
    <property type="protein sequence ID" value="OCA92358.1"/>
    <property type="molecule type" value="Genomic_DNA"/>
</dbReference>
<evidence type="ECO:0008006" key="3">
    <source>
        <dbReference type="Google" id="ProtNLM"/>
    </source>
</evidence>
<dbReference type="SUPFAM" id="SSF111126">
    <property type="entry name" value="Ligand-binding domain in the NO signalling and Golgi transport"/>
    <property type="match status" value="1"/>
</dbReference>
<evidence type="ECO:0000313" key="1">
    <source>
        <dbReference type="EMBL" id="OCA92358.1"/>
    </source>
</evidence>
<dbReference type="InterPro" id="IPR024096">
    <property type="entry name" value="NO_sig/Golgi_transp_ligand-bd"/>
</dbReference>
<dbReference type="RefSeq" id="WP_065408875.1">
    <property type="nucleotide sequence ID" value="NZ_MAYT01000001.1"/>
</dbReference>
<dbReference type="Pfam" id="PF10702">
    <property type="entry name" value="DUF2507"/>
    <property type="match status" value="1"/>
</dbReference>
<comment type="caution">
    <text evidence="1">The sequence shown here is derived from an EMBL/GenBank/DDBJ whole genome shotgun (WGS) entry which is preliminary data.</text>
</comment>
<sequence length="143" mass="16309">MKLTNQLDQQEIKGLSVPVFGYELIRDSLLTDILGKEADSILYWAGKSLARKFPCKSSEELFSFFEEAGWGTLTLLKEAKREKTFELGGPFVERRFSIHSEPSFSLESGFLAEQITSHEQTEAESVIDIQKRTKKVTVTVKWE</sequence>
<dbReference type="Gene3D" id="3.30.1380.20">
    <property type="entry name" value="Trafficking protein particle complex subunit 3"/>
    <property type="match status" value="1"/>
</dbReference>
<keyword evidence="2" id="KW-1185">Reference proteome</keyword>